<dbReference type="InParanoid" id="H9GFY5"/>
<dbReference type="GeneTree" id="ENSGT00390000008908"/>
<dbReference type="Pfam" id="PF24923">
    <property type="entry name" value="ATP-grasp_IQCH"/>
    <property type="match status" value="1"/>
</dbReference>
<dbReference type="SMART" id="SM00015">
    <property type="entry name" value="IQ"/>
    <property type="match status" value="1"/>
</dbReference>
<dbReference type="Proteomes" id="UP000001646">
    <property type="component" value="Unplaced"/>
</dbReference>
<dbReference type="Ensembl" id="ENSACAT00000010063.4">
    <property type="protein sequence ID" value="ENSACAP00000009861.4"/>
    <property type="gene ID" value="ENSACAG00000010052.4"/>
</dbReference>
<dbReference type="eggNOG" id="ENOG502QSF3">
    <property type="taxonomic scope" value="Eukaryota"/>
</dbReference>
<keyword evidence="4" id="KW-1185">Reference proteome</keyword>
<dbReference type="Pfam" id="PF00612">
    <property type="entry name" value="IQ"/>
    <property type="match status" value="1"/>
</dbReference>
<dbReference type="PROSITE" id="PS50096">
    <property type="entry name" value="IQ"/>
    <property type="match status" value="1"/>
</dbReference>
<dbReference type="GO" id="GO:0140742">
    <property type="term" value="P:lncRNA transcription"/>
    <property type="evidence" value="ECO:0007669"/>
    <property type="project" value="Ensembl"/>
</dbReference>
<dbReference type="Gene3D" id="1.20.5.190">
    <property type="match status" value="1"/>
</dbReference>
<dbReference type="PANTHER" id="PTHR14465:SF0">
    <property type="entry name" value="IQ DOMAIN-CONTAINING PROTEIN H"/>
    <property type="match status" value="1"/>
</dbReference>
<feature type="compositionally biased region" description="Basic and acidic residues" evidence="1">
    <location>
        <begin position="116"/>
        <end position="135"/>
    </location>
</feature>
<feature type="domain" description="IQCH-like ATP-grasp" evidence="2">
    <location>
        <begin position="547"/>
        <end position="813"/>
    </location>
</feature>
<reference evidence="3" key="2">
    <citation type="submission" date="2025-08" db="UniProtKB">
        <authorList>
            <consortium name="Ensembl"/>
        </authorList>
    </citation>
    <scope>IDENTIFICATION</scope>
</reference>
<dbReference type="InterPro" id="IPR000048">
    <property type="entry name" value="IQ_motif_EF-hand-BS"/>
</dbReference>
<dbReference type="Bgee" id="ENSACAG00000010052">
    <property type="expression patterns" value="Expressed in kidney and 7 other cell types or tissues"/>
</dbReference>
<dbReference type="GO" id="GO:0016607">
    <property type="term" value="C:nuclear speck"/>
    <property type="evidence" value="ECO:0007669"/>
    <property type="project" value="Ensembl"/>
</dbReference>
<dbReference type="CDD" id="cd23767">
    <property type="entry name" value="IQCD"/>
    <property type="match status" value="1"/>
</dbReference>
<reference evidence="3" key="1">
    <citation type="submission" date="2009-12" db="EMBL/GenBank/DDBJ databases">
        <title>The Genome Sequence of Anolis carolinensis (Green Anole Lizard).</title>
        <authorList>
            <consortium name="The Genome Sequencing Platform"/>
            <person name="Di Palma F."/>
            <person name="Alfoldi J."/>
            <person name="Heiman D."/>
            <person name="Young S."/>
            <person name="Grabherr M."/>
            <person name="Johnson J."/>
            <person name="Lander E.S."/>
            <person name="Lindblad-Toh K."/>
        </authorList>
    </citation>
    <scope>NUCLEOTIDE SEQUENCE [LARGE SCALE GENOMIC DNA]</scope>
    <source>
        <strain evidence="3">JBL SC #1</strain>
    </source>
</reference>
<dbReference type="InterPro" id="IPR038752">
    <property type="entry name" value="IQCH"/>
</dbReference>
<dbReference type="PANTHER" id="PTHR14465">
    <property type="entry name" value="IQ DOMAIN-CONTAINING PROTEIN H"/>
    <property type="match status" value="1"/>
</dbReference>
<dbReference type="STRING" id="28377.ENSACAP00000009861"/>
<organism evidence="3 4">
    <name type="scientific">Anolis carolinensis</name>
    <name type="common">Green anole</name>
    <name type="synonym">American chameleon</name>
    <dbReference type="NCBI Taxonomy" id="28377"/>
    <lineage>
        <taxon>Eukaryota</taxon>
        <taxon>Metazoa</taxon>
        <taxon>Chordata</taxon>
        <taxon>Craniata</taxon>
        <taxon>Vertebrata</taxon>
        <taxon>Euteleostomi</taxon>
        <taxon>Lepidosauria</taxon>
        <taxon>Squamata</taxon>
        <taxon>Bifurcata</taxon>
        <taxon>Unidentata</taxon>
        <taxon>Episquamata</taxon>
        <taxon>Toxicofera</taxon>
        <taxon>Iguania</taxon>
        <taxon>Dactyloidae</taxon>
        <taxon>Anolis</taxon>
    </lineage>
</organism>
<protein>
    <submittedName>
        <fullName evidence="3">IQ motif containing H</fullName>
    </submittedName>
</protein>
<evidence type="ECO:0000256" key="1">
    <source>
        <dbReference type="SAM" id="MobiDB-lite"/>
    </source>
</evidence>
<evidence type="ECO:0000313" key="3">
    <source>
        <dbReference type="Ensembl" id="ENSACAP00000009861.4"/>
    </source>
</evidence>
<feature type="region of interest" description="Disordered" evidence="1">
    <location>
        <begin position="110"/>
        <end position="172"/>
    </location>
</feature>
<gene>
    <name evidence="3" type="primary">IQCH</name>
</gene>
<evidence type="ECO:0000259" key="2">
    <source>
        <dbReference type="Pfam" id="PF24923"/>
    </source>
</evidence>
<name>H9GFY5_ANOCA</name>
<dbReference type="GO" id="GO:0007338">
    <property type="term" value="P:single fertilization"/>
    <property type="evidence" value="ECO:0007669"/>
    <property type="project" value="Ensembl"/>
</dbReference>
<sequence length="895" mass="100581">MSTGSKHKLSMALRVLCDPRNPCNRSVLNENYGVSLPWINRRKTSPAPTQKVAKGVTVSSLPVAPASFHLHKVSSLLPVSQTDSEKGILSLVERGLIPRAARITLEKPPVLPRPVPLHEFHTKHQRTGADSKKAEGAPYPSEDEARTSSFASKDSKEKGNIAPPPSCISFLPSKKSRERLGLSPLKQESASSSALLPKASEMMLAQSFQKVVSEFDIQVRNGVLDYSSSDLQGLKRHCCLFWGGILSFLEKVGNLLKDYAVPYAIIRGRRVMEIAPDFELNQRPTREDLLSVIRDALAIRKLLGRPGQRYKGQNGRQAAATKIQATWRGHKLRKAYIQFRQHQWATGVIAIPWLIHIHMRRVRKILKEARQRHLENFHLRAKHLAANWSRIRTSRRTIIHVPSLGYAHSVREATRDFAIKQGSQIGRLCEIQDPNVDVIYVCPFEMSEEMQDYYKRLLGLQTAVKSGNPEDIADLRDRFKILTPEAIHSFPGRPMSLATFLKYSPRTLQRIRRLIQGKAAYLVGGLLGQDDLEVADTLDLPVLGSSPEVSRLYSSKSGSKRIFNAAQVPVPPGRYDIYRWQQVVEFLSQLVIDYPEVKRWVFKADHDFGGNGTAFCDVTAHLRCYTWVLNERRRYGPEIWKKSWAHEPALAKISQELPGLLAQHARAVNEKRFPTWGKFLQTFVRQGGIIEAFPPSDSITNITVDMLIEPTGAIAMVSCGDQFHADGPFRSSGTTLPQASVEPQALNALCFQVGEACRNRGVVGYFSIDFATFIHPRTLGQQVWAIDLDLRYSDHLASTQLLLYVTNGKLDCSLSRFQVQLVPKKPKSRHVQRQPPEAGPIVSRYAVMSTSIRHANLSIIYYSVFLQMCKAHGIGYDLEVGSVWAVYLNATLNKF</sequence>
<reference evidence="3" key="3">
    <citation type="submission" date="2025-09" db="UniProtKB">
        <authorList>
            <consortium name="Ensembl"/>
        </authorList>
    </citation>
    <scope>IDENTIFICATION</scope>
</reference>
<accession>H9GFY5</accession>
<dbReference type="AlphaFoldDB" id="H9GFY5"/>
<evidence type="ECO:0000313" key="4">
    <source>
        <dbReference type="Proteomes" id="UP000001646"/>
    </source>
</evidence>
<dbReference type="HOGENOM" id="CLU_008013_0_0_1"/>
<proteinExistence type="predicted"/>
<dbReference type="InterPro" id="IPR056855">
    <property type="entry name" value="ATP-grasp_IQCH"/>
</dbReference>